<dbReference type="PANTHER" id="PTHR43833:SF9">
    <property type="entry name" value="POTASSIUM CHANNEL PROTEIN YUGO-RELATED"/>
    <property type="match status" value="1"/>
</dbReference>
<feature type="domain" description="Potassium channel" evidence="4">
    <location>
        <begin position="29"/>
        <end position="103"/>
    </location>
</feature>
<gene>
    <name evidence="5" type="ORF">E8M12_12385</name>
</gene>
<evidence type="ECO:0000259" key="4">
    <source>
        <dbReference type="Pfam" id="PF07885"/>
    </source>
</evidence>
<dbReference type="InterPro" id="IPR050721">
    <property type="entry name" value="Trk_Ktr_HKT_K-transport"/>
</dbReference>
<dbReference type="InterPro" id="IPR036291">
    <property type="entry name" value="NAD(P)-bd_dom_sf"/>
</dbReference>
<reference evidence="5 6" key="1">
    <citation type="submission" date="2019-04" db="EMBL/GenBank/DDBJ databases">
        <title>Thalassotalea guangxiensis sp. nov., isolated from sediment of the coastal wetland.</title>
        <authorList>
            <person name="Zheng S."/>
            <person name="Zhang D."/>
        </authorList>
    </citation>
    <scope>NUCLEOTIDE SEQUENCE [LARGE SCALE GENOMIC DNA]</scope>
    <source>
        <strain evidence="5 6">ZS-4</strain>
    </source>
</reference>
<feature type="transmembrane region" description="Helical" evidence="2">
    <location>
        <begin position="80"/>
        <end position="102"/>
    </location>
</feature>
<dbReference type="InterPro" id="IPR003148">
    <property type="entry name" value="RCK_N"/>
</dbReference>
<dbReference type="AlphaFoldDB" id="A0A4U1B366"/>
<dbReference type="Pfam" id="PF02254">
    <property type="entry name" value="TrkA_N"/>
    <property type="match status" value="1"/>
</dbReference>
<comment type="caution">
    <text evidence="5">The sequence shown here is derived from an EMBL/GenBank/DDBJ whole genome shotgun (WGS) entry which is preliminary data.</text>
</comment>
<evidence type="ECO:0000256" key="2">
    <source>
        <dbReference type="SAM" id="Phobius"/>
    </source>
</evidence>
<keyword evidence="2" id="KW-1133">Transmembrane helix</keyword>
<dbReference type="Gene3D" id="1.10.287.70">
    <property type="match status" value="1"/>
</dbReference>
<dbReference type="EMBL" id="SWDB01000030">
    <property type="protein sequence ID" value="TKB44211.1"/>
    <property type="molecule type" value="Genomic_DNA"/>
</dbReference>
<dbReference type="GO" id="GO:0005886">
    <property type="term" value="C:plasma membrane"/>
    <property type="evidence" value="ECO:0007669"/>
    <property type="project" value="UniProtKB-SubCell"/>
</dbReference>
<comment type="subcellular location">
    <subcellularLocation>
        <location evidence="1">Cell membrane</location>
        <topology evidence="1">Multi-pass membrane protein</topology>
    </subcellularLocation>
</comment>
<keyword evidence="6" id="KW-1185">Reference proteome</keyword>
<dbReference type="SUPFAM" id="SSF51735">
    <property type="entry name" value="NAD(P)-binding Rossmann-fold domains"/>
    <property type="match status" value="1"/>
</dbReference>
<dbReference type="PANTHER" id="PTHR43833">
    <property type="entry name" value="POTASSIUM CHANNEL PROTEIN 2-RELATED-RELATED"/>
    <property type="match status" value="1"/>
</dbReference>
<organism evidence="5 6">
    <name type="scientific">Thalassotalea mangrovi</name>
    <dbReference type="NCBI Taxonomy" id="2572245"/>
    <lineage>
        <taxon>Bacteria</taxon>
        <taxon>Pseudomonadati</taxon>
        <taxon>Pseudomonadota</taxon>
        <taxon>Gammaproteobacteria</taxon>
        <taxon>Alteromonadales</taxon>
        <taxon>Colwelliaceae</taxon>
        <taxon>Thalassotalea</taxon>
    </lineage>
</organism>
<accession>A0A4U1B366</accession>
<dbReference type="GO" id="GO:0006813">
    <property type="term" value="P:potassium ion transport"/>
    <property type="evidence" value="ECO:0007669"/>
    <property type="project" value="InterPro"/>
</dbReference>
<keyword evidence="5" id="KW-0813">Transport</keyword>
<keyword evidence="2" id="KW-0812">Transmembrane</keyword>
<feature type="domain" description="RCK N-terminal" evidence="3">
    <location>
        <begin position="171"/>
        <end position="234"/>
    </location>
</feature>
<evidence type="ECO:0000259" key="3">
    <source>
        <dbReference type="Pfam" id="PF02254"/>
    </source>
</evidence>
<keyword evidence="5" id="KW-0406">Ion transport</keyword>
<dbReference type="GO" id="GO:0034220">
    <property type="term" value="P:monoatomic ion transmembrane transport"/>
    <property type="evidence" value="ECO:0007669"/>
    <property type="project" value="UniProtKB-KW"/>
</dbReference>
<dbReference type="Pfam" id="PF07885">
    <property type="entry name" value="Ion_trans_2"/>
    <property type="match status" value="1"/>
</dbReference>
<protein>
    <submittedName>
        <fullName evidence="5">Potassium channel protein</fullName>
    </submittedName>
</protein>
<evidence type="ECO:0000256" key="1">
    <source>
        <dbReference type="ARBA" id="ARBA00004651"/>
    </source>
</evidence>
<proteinExistence type="predicted"/>
<name>A0A4U1B366_9GAMM</name>
<sequence length="349" mass="39364">MSIFLKLKQLFLRQLLHLPWQGVLLLTLGYILISWILLSLSGEQVLIGDDNFIYYLMVTASTVGYGDYSPQTAAGKYVVSLFVIPAGLSLFGLLIGRVVGFFSEQWRKGVKGLKTLNFDNHILVIGWNEARTMQLLKLLKREMQYHSDKQDIALCVRAEIENPQPEEIGFVRVLHFTSDDEMQRAGVSNASCIIIDTQDDDVTMTTALYCASKNPNAHTIAYFKDDRLGDLLKQHCPNIECMPSVGVELIAKSAVDPGSSLLHHQLLDVGEGMTQYSIQYQGTDTLKVKDVFLRLKEHYQATLIGISPNGYDTLQLNPELHHSIVPNSTLYYIADERLNNIDWKLFTHV</sequence>
<keyword evidence="2" id="KW-0472">Membrane</keyword>
<feature type="transmembrane region" description="Helical" evidence="2">
    <location>
        <begin position="20"/>
        <end position="40"/>
    </location>
</feature>
<dbReference type="SUPFAM" id="SSF81324">
    <property type="entry name" value="Voltage-gated potassium channels"/>
    <property type="match status" value="1"/>
</dbReference>
<evidence type="ECO:0000313" key="6">
    <source>
        <dbReference type="Proteomes" id="UP000307999"/>
    </source>
</evidence>
<feature type="transmembrane region" description="Helical" evidence="2">
    <location>
        <begin position="52"/>
        <end position="68"/>
    </location>
</feature>
<dbReference type="Gene3D" id="3.40.50.720">
    <property type="entry name" value="NAD(P)-binding Rossmann-like Domain"/>
    <property type="match status" value="1"/>
</dbReference>
<keyword evidence="5" id="KW-0407">Ion channel</keyword>
<dbReference type="OrthoDB" id="9813518at2"/>
<dbReference type="RefSeq" id="WP_136736462.1">
    <property type="nucleotide sequence ID" value="NZ_SWDB01000030.1"/>
</dbReference>
<dbReference type="Proteomes" id="UP000307999">
    <property type="component" value="Unassembled WGS sequence"/>
</dbReference>
<dbReference type="InterPro" id="IPR013099">
    <property type="entry name" value="K_chnl_dom"/>
</dbReference>
<evidence type="ECO:0000313" key="5">
    <source>
        <dbReference type="EMBL" id="TKB44211.1"/>
    </source>
</evidence>